<protein>
    <submittedName>
        <fullName evidence="1">Uncharacterized protein</fullName>
    </submittedName>
</protein>
<keyword evidence="2" id="KW-1185">Reference proteome</keyword>
<reference evidence="1 2" key="1">
    <citation type="submission" date="2015-09" db="EMBL/GenBank/DDBJ databases">
        <title>Genome sequencing project for genomic taxonomy and phylogenomics of Bacillus-like bacteria.</title>
        <authorList>
            <person name="Liu B."/>
            <person name="Wang J."/>
            <person name="Zhu Y."/>
            <person name="Liu G."/>
            <person name="Chen Q."/>
            <person name="Chen Z."/>
            <person name="Lan J."/>
            <person name="Che J."/>
            <person name="Ge C."/>
            <person name="Shi H."/>
            <person name="Pan Z."/>
            <person name="Liu X."/>
        </authorList>
    </citation>
    <scope>NUCLEOTIDE SEQUENCE [LARGE SCALE GENOMIC DNA]</scope>
    <source>
        <strain evidence="1 2">FJAT-18043</strain>
    </source>
</reference>
<dbReference type="RefSeq" id="WP_056683790.1">
    <property type="nucleotide sequence ID" value="NZ_LJIX01000006.1"/>
</dbReference>
<dbReference type="SUPFAM" id="SSF53098">
    <property type="entry name" value="Ribonuclease H-like"/>
    <property type="match status" value="1"/>
</dbReference>
<dbReference type="PATRIC" id="fig|1637975.4.peg.1732"/>
<dbReference type="AlphaFoldDB" id="A0A0Q3T5S6"/>
<dbReference type="STRING" id="1637975.AN957_09765"/>
<evidence type="ECO:0000313" key="1">
    <source>
        <dbReference type="EMBL" id="KQL18829.1"/>
    </source>
</evidence>
<comment type="caution">
    <text evidence="1">The sequence shown here is derived from an EMBL/GenBank/DDBJ whole genome shotgun (WGS) entry which is preliminary data.</text>
</comment>
<dbReference type="GO" id="GO:0003676">
    <property type="term" value="F:nucleic acid binding"/>
    <property type="evidence" value="ECO:0007669"/>
    <property type="project" value="InterPro"/>
</dbReference>
<dbReference type="EMBL" id="LJIX01000006">
    <property type="protein sequence ID" value="KQL18829.1"/>
    <property type="molecule type" value="Genomic_DNA"/>
</dbReference>
<name>A0A0Q3T5S6_9BACI</name>
<evidence type="ECO:0000313" key="2">
    <source>
        <dbReference type="Proteomes" id="UP000050996"/>
    </source>
</evidence>
<sequence>MRILSFDTSLSAPGVSIIEVVRGIPRIIDLSHITTDSKTQTHGLRADIVESWATLFLANHAKKGFDFITREDFHGQSSAQNYPVMAAWSGCERAVEKFGFKFDKYTYMQKNGRRKTLLGVPQSQVKLLVVGKGNADKPEVAEAVRKLTGYAGEFAKDDESDACAVGLAYLINEGLIKGAV</sequence>
<proteinExistence type="predicted"/>
<dbReference type="Proteomes" id="UP000050996">
    <property type="component" value="Unassembled WGS sequence"/>
</dbReference>
<accession>A0A0Q3T5S6</accession>
<dbReference type="InterPro" id="IPR012337">
    <property type="entry name" value="RNaseH-like_sf"/>
</dbReference>
<dbReference type="Gene3D" id="3.30.420.10">
    <property type="entry name" value="Ribonuclease H-like superfamily/Ribonuclease H"/>
    <property type="match status" value="1"/>
</dbReference>
<dbReference type="InterPro" id="IPR036397">
    <property type="entry name" value="RNaseH_sf"/>
</dbReference>
<gene>
    <name evidence="1" type="ORF">AN957_09765</name>
</gene>
<organism evidence="1 2">
    <name type="scientific">Cytobacillus solani</name>
    <dbReference type="NCBI Taxonomy" id="1637975"/>
    <lineage>
        <taxon>Bacteria</taxon>
        <taxon>Bacillati</taxon>
        <taxon>Bacillota</taxon>
        <taxon>Bacilli</taxon>
        <taxon>Bacillales</taxon>
        <taxon>Bacillaceae</taxon>
        <taxon>Cytobacillus</taxon>
    </lineage>
</organism>